<keyword evidence="7" id="KW-0830">Ubiquinone</keyword>
<dbReference type="EMBL" id="AWXZ01000035">
    <property type="protein sequence ID" value="ESR24083.1"/>
    <property type="molecule type" value="Genomic_DNA"/>
</dbReference>
<name>V4TCQ5_9HYPH</name>
<dbReference type="UniPathway" id="UPA00232"/>
<feature type="binding site" evidence="5">
    <location>
        <position position="97"/>
    </location>
    <ligand>
        <name>S-adenosyl-L-methionine</name>
        <dbReference type="ChEBI" id="CHEBI:59789"/>
    </ligand>
</feature>
<dbReference type="AlphaFoldDB" id="V4TCQ5"/>
<dbReference type="InterPro" id="IPR010233">
    <property type="entry name" value="UbiG_MeTrfase"/>
</dbReference>
<dbReference type="STRING" id="631454.N177_2532"/>
<dbReference type="EC" id="2.1.1.64" evidence="5"/>
<dbReference type="HAMAP" id="MF_00472">
    <property type="entry name" value="UbiG"/>
    <property type="match status" value="1"/>
</dbReference>
<keyword evidence="2 5" id="KW-0808">Transferase</keyword>
<dbReference type="GO" id="GO:0061542">
    <property type="term" value="F:3-demethylubiquinol 3-O-methyltransferase activity"/>
    <property type="evidence" value="ECO:0007669"/>
    <property type="project" value="UniProtKB-UniRule"/>
</dbReference>
<evidence type="ECO:0000313" key="8">
    <source>
        <dbReference type="Proteomes" id="UP000017819"/>
    </source>
</evidence>
<dbReference type="Proteomes" id="UP000017819">
    <property type="component" value="Unassembled WGS sequence"/>
</dbReference>
<keyword evidence="1 5" id="KW-0489">Methyltransferase</keyword>
<evidence type="ECO:0000313" key="7">
    <source>
        <dbReference type="EMBL" id="ESR24083.1"/>
    </source>
</evidence>
<protein>
    <recommendedName>
        <fullName evidence="5">Ubiquinone biosynthesis O-methyltransferase</fullName>
    </recommendedName>
    <alternativeName>
        <fullName evidence="5">2-polyprenyl-6-hydroxyphenol methylase</fullName>
        <ecNumber evidence="5">2.1.1.222</ecNumber>
    </alternativeName>
    <alternativeName>
        <fullName evidence="5">3-demethylubiquinone 3-O-methyltransferase</fullName>
        <ecNumber evidence="5">2.1.1.64</ecNumber>
    </alternativeName>
</protein>
<feature type="binding site" evidence="5">
    <location>
        <position position="45"/>
    </location>
    <ligand>
        <name>S-adenosyl-L-methionine</name>
        <dbReference type="ChEBI" id="CHEBI:59789"/>
    </ligand>
</feature>
<dbReference type="InterPro" id="IPR013216">
    <property type="entry name" value="Methyltransf_11"/>
</dbReference>
<evidence type="ECO:0000256" key="1">
    <source>
        <dbReference type="ARBA" id="ARBA00022603"/>
    </source>
</evidence>
<feature type="domain" description="Methyltransferase type 11" evidence="6">
    <location>
        <begin position="73"/>
        <end position="167"/>
    </location>
</feature>
<dbReference type="PANTHER" id="PTHR43464">
    <property type="entry name" value="METHYLTRANSFERASE"/>
    <property type="match status" value="1"/>
</dbReference>
<dbReference type="SUPFAM" id="SSF53335">
    <property type="entry name" value="S-adenosyl-L-methionine-dependent methyltransferases"/>
    <property type="match status" value="1"/>
</dbReference>
<dbReference type="Pfam" id="PF08241">
    <property type="entry name" value="Methyltransf_11"/>
    <property type="match status" value="1"/>
</dbReference>
<sequence length="254" mass="27347">MSETGATPGGGSVDAREVEHFARLAEEWWDPNGKFRPIHKFNPVRLDYIRDHSVRHFGRDARRIRSLDGLSIVDIGCGGGLLSEPLARLGAEVTGVDPSETNVATAALHAEEAGVEVTYRATTAEALAAEGARFDVVVLMEVVEHVSDVPGFLAACAGLVKPGGLLFAATINRTAKAFAMAIVGAEYVLGWLPRGTHTYSKLVRPEELARELELSGLTVTDRSGVVYNPLADAWHLSSRDLDVNYMLVAERAAN</sequence>
<comment type="catalytic activity">
    <reaction evidence="5">
        <text>a 3-(all-trans-polyprenyl)benzene-1,2-diol + S-adenosyl-L-methionine = a 2-methoxy-6-(all-trans-polyprenyl)phenol + S-adenosyl-L-homocysteine + H(+)</text>
        <dbReference type="Rhea" id="RHEA:31411"/>
        <dbReference type="Rhea" id="RHEA-COMP:9550"/>
        <dbReference type="Rhea" id="RHEA-COMP:9551"/>
        <dbReference type="ChEBI" id="CHEBI:15378"/>
        <dbReference type="ChEBI" id="CHEBI:57856"/>
        <dbReference type="ChEBI" id="CHEBI:59789"/>
        <dbReference type="ChEBI" id="CHEBI:62729"/>
        <dbReference type="ChEBI" id="CHEBI:62731"/>
        <dbReference type="EC" id="2.1.1.222"/>
    </reaction>
</comment>
<gene>
    <name evidence="5" type="primary">ubiG</name>
    <name evidence="7" type="ORF">N177_2532</name>
</gene>
<proteinExistence type="inferred from homology"/>
<evidence type="ECO:0000256" key="2">
    <source>
        <dbReference type="ARBA" id="ARBA00022679"/>
    </source>
</evidence>
<dbReference type="NCBIfam" id="TIGR01983">
    <property type="entry name" value="UbiG"/>
    <property type="match status" value="1"/>
</dbReference>
<dbReference type="EC" id="2.1.1.222" evidence="5"/>
<evidence type="ECO:0000256" key="4">
    <source>
        <dbReference type="ARBA" id="ARBA00022691"/>
    </source>
</evidence>
<keyword evidence="8" id="KW-1185">Reference proteome</keyword>
<dbReference type="GO" id="GO:0032259">
    <property type="term" value="P:methylation"/>
    <property type="evidence" value="ECO:0007669"/>
    <property type="project" value="UniProtKB-KW"/>
</dbReference>
<dbReference type="eggNOG" id="COG2227">
    <property type="taxonomic scope" value="Bacteria"/>
</dbReference>
<dbReference type="Gene3D" id="3.40.50.150">
    <property type="entry name" value="Vaccinia Virus protein VP39"/>
    <property type="match status" value="1"/>
</dbReference>
<comment type="pathway">
    <text evidence="5">Cofactor biosynthesis; ubiquinone biosynthesis.</text>
</comment>
<accession>V4TCQ5</accession>
<dbReference type="PANTHER" id="PTHR43464:SF19">
    <property type="entry name" value="UBIQUINONE BIOSYNTHESIS O-METHYLTRANSFERASE, MITOCHONDRIAL"/>
    <property type="match status" value="1"/>
</dbReference>
<keyword evidence="4 5" id="KW-0949">S-adenosyl-L-methionine</keyword>
<dbReference type="PATRIC" id="fig|631454.5.peg.2501"/>
<evidence type="ECO:0000256" key="3">
    <source>
        <dbReference type="ARBA" id="ARBA00022688"/>
    </source>
</evidence>
<dbReference type="CDD" id="cd02440">
    <property type="entry name" value="AdoMet_MTases"/>
    <property type="match status" value="1"/>
</dbReference>
<comment type="catalytic activity">
    <reaction evidence="5">
        <text>a 3-demethylubiquinol + S-adenosyl-L-methionine = a ubiquinol + S-adenosyl-L-homocysteine + H(+)</text>
        <dbReference type="Rhea" id="RHEA:44380"/>
        <dbReference type="Rhea" id="RHEA-COMP:9566"/>
        <dbReference type="Rhea" id="RHEA-COMP:10914"/>
        <dbReference type="ChEBI" id="CHEBI:15378"/>
        <dbReference type="ChEBI" id="CHEBI:17976"/>
        <dbReference type="ChEBI" id="CHEBI:57856"/>
        <dbReference type="ChEBI" id="CHEBI:59789"/>
        <dbReference type="ChEBI" id="CHEBI:84422"/>
        <dbReference type="EC" id="2.1.1.64"/>
    </reaction>
</comment>
<dbReference type="OrthoDB" id="9801538at2"/>
<organism evidence="7 8">
    <name type="scientific">Lutibaculum baratangense AMV1</name>
    <dbReference type="NCBI Taxonomy" id="631454"/>
    <lineage>
        <taxon>Bacteria</taxon>
        <taxon>Pseudomonadati</taxon>
        <taxon>Pseudomonadota</taxon>
        <taxon>Alphaproteobacteria</taxon>
        <taxon>Hyphomicrobiales</taxon>
        <taxon>Tepidamorphaceae</taxon>
        <taxon>Lutibaculum</taxon>
    </lineage>
</organism>
<comment type="caution">
    <text evidence="7">The sequence shown here is derived from an EMBL/GenBank/DDBJ whole genome shotgun (WGS) entry which is preliminary data.</text>
</comment>
<feature type="binding site" evidence="5">
    <location>
        <position position="140"/>
    </location>
    <ligand>
        <name>S-adenosyl-L-methionine</name>
        <dbReference type="ChEBI" id="CHEBI:59789"/>
    </ligand>
</feature>
<comment type="similarity">
    <text evidence="5">Belongs to the methyltransferase superfamily. UbiG/COQ3 family.</text>
</comment>
<feature type="binding site" evidence="5">
    <location>
        <position position="76"/>
    </location>
    <ligand>
        <name>S-adenosyl-L-methionine</name>
        <dbReference type="ChEBI" id="CHEBI:59789"/>
    </ligand>
</feature>
<dbReference type="GO" id="GO:0102208">
    <property type="term" value="F:2-polyprenyl-6-hydroxyphenol methylase activity"/>
    <property type="evidence" value="ECO:0007669"/>
    <property type="project" value="UniProtKB-EC"/>
</dbReference>
<evidence type="ECO:0000256" key="5">
    <source>
        <dbReference type="HAMAP-Rule" id="MF_00472"/>
    </source>
</evidence>
<reference evidence="7 8" key="1">
    <citation type="journal article" date="2014" name="Genome Announc.">
        <title>Draft Genome Sequence of Lutibaculum baratangense Strain AMV1T, Isolated from a Mud Volcano in Andamans, India.</title>
        <authorList>
            <person name="Singh A."/>
            <person name="Sreenivas A."/>
            <person name="Sathyanarayana Reddy G."/>
            <person name="Pinnaka A.K."/>
            <person name="Shivaji S."/>
        </authorList>
    </citation>
    <scope>NUCLEOTIDE SEQUENCE [LARGE SCALE GENOMIC DNA]</scope>
    <source>
        <strain evidence="7 8">AMV1</strain>
    </source>
</reference>
<comment type="function">
    <text evidence="5">O-methyltransferase that catalyzes the 2 O-methylation steps in the ubiquinone biosynthetic pathway.</text>
</comment>
<keyword evidence="3 5" id="KW-0831">Ubiquinone biosynthesis</keyword>
<dbReference type="RefSeq" id="WP_023432661.1">
    <property type="nucleotide sequence ID" value="NZ_AWXZ01000035.1"/>
</dbReference>
<evidence type="ECO:0000259" key="6">
    <source>
        <dbReference type="Pfam" id="PF08241"/>
    </source>
</evidence>
<dbReference type="GO" id="GO:0010420">
    <property type="term" value="F:polyprenyldihydroxybenzoate methyltransferase activity"/>
    <property type="evidence" value="ECO:0007669"/>
    <property type="project" value="InterPro"/>
</dbReference>
<dbReference type="InterPro" id="IPR029063">
    <property type="entry name" value="SAM-dependent_MTases_sf"/>
</dbReference>